<dbReference type="PANTHER" id="PTHR33538">
    <property type="entry name" value="PROTEIN GAMETE EXPRESSED 1"/>
    <property type="match status" value="1"/>
</dbReference>
<evidence type="ECO:0008006" key="4">
    <source>
        <dbReference type="Google" id="ProtNLM"/>
    </source>
</evidence>
<evidence type="ECO:0000313" key="3">
    <source>
        <dbReference type="Proteomes" id="UP001472866"/>
    </source>
</evidence>
<gene>
    <name evidence="2" type="ORF">HKI87_01g04660</name>
</gene>
<protein>
    <recommendedName>
        <fullName evidence="4">Nuclear fusion protein KAR5</fullName>
    </recommendedName>
</protein>
<sequence length="373" mass="41161">MAAPGRCQRKGTRIATLLALAAVLATANATVTSHEDQGRAALKALQHRAVLEQDNDEASEASLFQRFLRWKEPQGCWTAALENAQFEHSCDKIDSEQTRRLAFSFLVCHLEEAGKPAPACRPEQQVKTCIQRLDTDSFGAWTQFRLSVLSICSMVRRDSAETRFFNLLLNSTKVLNEQMADLRSAQEEVADRIHALDTDVVAAHEQVEELAAELDDAGARARAFFEDQKGIWQRVERVTSVWAAIAQFEHWGAVAVFCFVALGGIRSNIQLVAYCLLVYEGIRFAAGKSCSGKALLGSITILALTYSTGSCAGQPVARELRELHREVHELRDQVSRLVSTSLGARSAVSFAHSGTARRTRASTRSSARIRRAK</sequence>
<feature type="chain" id="PRO_5043724557" description="Nuclear fusion protein KAR5" evidence="1">
    <location>
        <begin position="30"/>
        <end position="373"/>
    </location>
</feature>
<evidence type="ECO:0000313" key="2">
    <source>
        <dbReference type="EMBL" id="WZN58941.1"/>
    </source>
</evidence>
<dbReference type="Proteomes" id="UP001472866">
    <property type="component" value="Chromosome 01"/>
</dbReference>
<dbReference type="InterPro" id="IPR040346">
    <property type="entry name" value="GEX1/Brambleberry"/>
</dbReference>
<reference evidence="2 3" key="1">
    <citation type="submission" date="2024-03" db="EMBL/GenBank/DDBJ databases">
        <title>Complete genome sequence of the green alga Chloropicon roscoffensis RCC1871.</title>
        <authorList>
            <person name="Lemieux C."/>
            <person name="Pombert J.-F."/>
            <person name="Otis C."/>
            <person name="Turmel M."/>
        </authorList>
    </citation>
    <scope>NUCLEOTIDE SEQUENCE [LARGE SCALE GENOMIC DNA]</scope>
    <source>
        <strain evidence="2 3">RCC1871</strain>
    </source>
</reference>
<name>A0AAX4NYY3_9CHLO</name>
<evidence type="ECO:0000256" key="1">
    <source>
        <dbReference type="SAM" id="SignalP"/>
    </source>
</evidence>
<feature type="signal peptide" evidence="1">
    <location>
        <begin position="1"/>
        <end position="29"/>
    </location>
</feature>
<dbReference type="EMBL" id="CP151501">
    <property type="protein sequence ID" value="WZN58941.1"/>
    <property type="molecule type" value="Genomic_DNA"/>
</dbReference>
<dbReference type="AlphaFoldDB" id="A0AAX4NYY3"/>
<dbReference type="PANTHER" id="PTHR33538:SF2">
    <property type="entry name" value="PROTEIN GAMETE EXPRESSED 1"/>
    <property type="match status" value="1"/>
</dbReference>
<proteinExistence type="predicted"/>
<keyword evidence="3" id="KW-1185">Reference proteome</keyword>
<accession>A0AAX4NYY3</accession>
<keyword evidence="1" id="KW-0732">Signal</keyword>
<organism evidence="2 3">
    <name type="scientific">Chloropicon roscoffensis</name>
    <dbReference type="NCBI Taxonomy" id="1461544"/>
    <lineage>
        <taxon>Eukaryota</taxon>
        <taxon>Viridiplantae</taxon>
        <taxon>Chlorophyta</taxon>
        <taxon>Chloropicophyceae</taxon>
        <taxon>Chloropicales</taxon>
        <taxon>Chloropicaceae</taxon>
        <taxon>Chloropicon</taxon>
    </lineage>
</organism>